<feature type="chain" id="PRO_5019220930" evidence="1">
    <location>
        <begin position="21"/>
        <end position="286"/>
    </location>
</feature>
<dbReference type="InterPro" id="IPR022298">
    <property type="entry name" value="Conjug_transposon_TraN"/>
</dbReference>
<gene>
    <name evidence="2" type="ORF">EU348_00810</name>
</gene>
<keyword evidence="1" id="KW-0732">Signal</keyword>
<accession>A0A411DHA3</accession>
<dbReference type="Pfam" id="PF13595">
    <property type="entry name" value="DUF4138"/>
    <property type="match status" value="1"/>
</dbReference>
<organism evidence="2">
    <name type="scientific">Chryseobacterium indologenes</name>
    <name type="common">Flavobacterium indologenes</name>
    <dbReference type="NCBI Taxonomy" id="253"/>
    <lineage>
        <taxon>Bacteria</taxon>
        <taxon>Pseudomonadati</taxon>
        <taxon>Bacteroidota</taxon>
        <taxon>Flavobacteriia</taxon>
        <taxon>Flavobacteriales</taxon>
        <taxon>Weeksellaceae</taxon>
        <taxon>Chryseobacterium group</taxon>
        <taxon>Chryseobacterium</taxon>
    </lineage>
</organism>
<evidence type="ECO:0000313" key="2">
    <source>
        <dbReference type="EMBL" id="QBA19778.1"/>
    </source>
</evidence>
<feature type="signal peptide" evidence="1">
    <location>
        <begin position="1"/>
        <end position="20"/>
    </location>
</feature>
<protein>
    <submittedName>
        <fullName evidence="2">DUF4138 domain-containing protein</fullName>
    </submittedName>
</protein>
<evidence type="ECO:0000256" key="1">
    <source>
        <dbReference type="SAM" id="SignalP"/>
    </source>
</evidence>
<dbReference type="AlphaFoldDB" id="A0A411DHA3"/>
<name>A0A411DHA3_CHRID</name>
<reference evidence="2" key="1">
    <citation type="submission" date="2019-01" db="EMBL/GenBank/DDBJ databases">
        <title>Whole Genome Sequencing for Putative Detection of Antimicrobial Resistance and Potential Virulence Factors in Chryseobacterium indologenes isolated from Nile Tilapia in Tanzania.</title>
        <authorList>
            <person name="Mwega E."/>
            <person name="Mutoloki S."/>
            <person name="Mugimba K."/>
            <person name="Colquhoun D."/>
            <person name="Mdegela R."/>
            <person name="Evensen O."/>
            <person name="Wasteson Y."/>
        </authorList>
    </citation>
    <scope>NUCLEOTIDE SEQUENCE [LARGE SCALE GENOMIC DNA]</scope>
    <source>
        <strain evidence="2">StR 01</strain>
    </source>
</reference>
<proteinExistence type="predicted"/>
<sequence>MKKHVILFILFFICSQVSFAQEILEPLSQRQAIDVSDVKTTHIIFDEKIKYVDVGSAYFVADTIGNMLKLKHTGEELEDLKSRQANLTVINGKGSYYSIDMEYNRNPDITTYKATETITTIDYFAKENIYKIEKEERTAQDLQELCMLSESAPSTVKIKDTQDGLNLTLNGIYYRNFQNKIVLRVEIYNTSKITLDIDQILFRSKLKRNNAAKKDYVYQERILTPVKSCGEQRNIKLGETRVLTFIFDKFTLNEDEILSLEVGEHAGGRSVNIRIPRKKLLFPEYI</sequence>
<dbReference type="EMBL" id="CP035532">
    <property type="protein sequence ID" value="QBA19778.1"/>
    <property type="molecule type" value="Genomic_DNA"/>
</dbReference>